<evidence type="ECO:0000313" key="3">
    <source>
        <dbReference type="Proteomes" id="UP001303160"/>
    </source>
</evidence>
<proteinExistence type="predicted"/>
<dbReference type="Gene3D" id="3.80.10.10">
    <property type="entry name" value="Ribonuclease Inhibitor"/>
    <property type="match status" value="1"/>
</dbReference>
<feature type="domain" description="F-box" evidence="1">
    <location>
        <begin position="54"/>
        <end position="101"/>
    </location>
</feature>
<reference evidence="2" key="1">
    <citation type="journal article" date="2023" name="Mol. Phylogenet. Evol.">
        <title>Genome-scale phylogeny and comparative genomics of the fungal order Sordariales.</title>
        <authorList>
            <person name="Hensen N."/>
            <person name="Bonometti L."/>
            <person name="Westerberg I."/>
            <person name="Brannstrom I.O."/>
            <person name="Guillou S."/>
            <person name="Cros-Aarteil S."/>
            <person name="Calhoun S."/>
            <person name="Haridas S."/>
            <person name="Kuo A."/>
            <person name="Mondo S."/>
            <person name="Pangilinan J."/>
            <person name="Riley R."/>
            <person name="LaButti K."/>
            <person name="Andreopoulos B."/>
            <person name="Lipzen A."/>
            <person name="Chen C."/>
            <person name="Yan M."/>
            <person name="Daum C."/>
            <person name="Ng V."/>
            <person name="Clum A."/>
            <person name="Steindorff A."/>
            <person name="Ohm R.A."/>
            <person name="Martin F."/>
            <person name="Silar P."/>
            <person name="Natvig D.O."/>
            <person name="Lalanne C."/>
            <person name="Gautier V."/>
            <person name="Ament-Velasquez S.L."/>
            <person name="Kruys A."/>
            <person name="Hutchinson M.I."/>
            <person name="Powell A.J."/>
            <person name="Barry K."/>
            <person name="Miller A.N."/>
            <person name="Grigoriev I.V."/>
            <person name="Debuchy R."/>
            <person name="Gladieux P."/>
            <person name="Hiltunen Thoren M."/>
            <person name="Johannesson H."/>
        </authorList>
    </citation>
    <scope>NUCLEOTIDE SEQUENCE</scope>
    <source>
        <strain evidence="2">CBS 315.58</strain>
    </source>
</reference>
<dbReference type="PROSITE" id="PS50181">
    <property type="entry name" value="FBOX"/>
    <property type="match status" value="1"/>
</dbReference>
<gene>
    <name evidence="2" type="ORF">QBC40DRAFT_295118</name>
</gene>
<sequence>MVATRSQTRKEARKRKFIEISDAEDAGKQPQQQIVVATRNALPDFSPTSLSSQRVTLDALPTEMLYLIFDSREITFAQKKRLSLVCKRFYAISRSLLFRTLALSTDEEGKAHDWMVYLEQEGQHIAQIATQAVLHNWEMARFPPVLISKCRQLAVSGMSRMRRKGRPQLLRAYYHERYEKATEVRKTSLPFSRINPTQAFRVLARMPNLVKLSLDGFEDGLHELFPFRVELLDTLAVEPQWPVLTTVQTLTLSPDVRSYSFSDELHAMILRSCPNSHTLRINFRDLPYSSNCLFDQMPLAMAEASRLQHLKTLKLFRFGHFADNMIDFDDVESDEVEIEKCLDGWSPSDIEALHQYLPDITRLSVYGNLNADYPFLVPWEEDYDVWTYEICEFIPAFRAFDKLERLLMTDEVMMDGNDFRVWLESVDFLVHRKLPRR</sequence>
<comment type="caution">
    <text evidence="2">The sequence shown here is derived from an EMBL/GenBank/DDBJ whole genome shotgun (WGS) entry which is preliminary data.</text>
</comment>
<dbReference type="EMBL" id="MU863901">
    <property type="protein sequence ID" value="KAK4201982.1"/>
    <property type="molecule type" value="Genomic_DNA"/>
</dbReference>
<dbReference type="InterPro" id="IPR001810">
    <property type="entry name" value="F-box_dom"/>
</dbReference>
<dbReference type="InterPro" id="IPR032675">
    <property type="entry name" value="LRR_dom_sf"/>
</dbReference>
<organism evidence="2 3">
    <name type="scientific">Triangularia verruculosa</name>
    <dbReference type="NCBI Taxonomy" id="2587418"/>
    <lineage>
        <taxon>Eukaryota</taxon>
        <taxon>Fungi</taxon>
        <taxon>Dikarya</taxon>
        <taxon>Ascomycota</taxon>
        <taxon>Pezizomycotina</taxon>
        <taxon>Sordariomycetes</taxon>
        <taxon>Sordariomycetidae</taxon>
        <taxon>Sordariales</taxon>
        <taxon>Podosporaceae</taxon>
        <taxon>Triangularia</taxon>
    </lineage>
</organism>
<dbReference type="AlphaFoldDB" id="A0AAN7AXD7"/>
<evidence type="ECO:0000313" key="2">
    <source>
        <dbReference type="EMBL" id="KAK4201982.1"/>
    </source>
</evidence>
<keyword evidence="3" id="KW-1185">Reference proteome</keyword>
<reference evidence="2" key="2">
    <citation type="submission" date="2023-05" db="EMBL/GenBank/DDBJ databases">
        <authorList>
            <consortium name="Lawrence Berkeley National Laboratory"/>
            <person name="Steindorff A."/>
            <person name="Hensen N."/>
            <person name="Bonometti L."/>
            <person name="Westerberg I."/>
            <person name="Brannstrom I.O."/>
            <person name="Guillou S."/>
            <person name="Cros-Aarteil S."/>
            <person name="Calhoun S."/>
            <person name="Haridas S."/>
            <person name="Kuo A."/>
            <person name="Mondo S."/>
            <person name="Pangilinan J."/>
            <person name="Riley R."/>
            <person name="Labutti K."/>
            <person name="Andreopoulos B."/>
            <person name="Lipzen A."/>
            <person name="Chen C."/>
            <person name="Yanf M."/>
            <person name="Daum C."/>
            <person name="Ng V."/>
            <person name="Clum A."/>
            <person name="Ohm R."/>
            <person name="Martin F."/>
            <person name="Silar P."/>
            <person name="Natvig D."/>
            <person name="Lalanne C."/>
            <person name="Gautier V."/>
            <person name="Ament-Velasquez S.L."/>
            <person name="Kruys A."/>
            <person name="Hutchinson M.I."/>
            <person name="Powell A.J."/>
            <person name="Barry K."/>
            <person name="Miller A.N."/>
            <person name="Grigoriev I.V."/>
            <person name="Debuchy R."/>
            <person name="Gladieux P."/>
            <person name="Thoren M.H."/>
            <person name="Johannesson H."/>
        </authorList>
    </citation>
    <scope>NUCLEOTIDE SEQUENCE</scope>
    <source>
        <strain evidence="2">CBS 315.58</strain>
    </source>
</reference>
<accession>A0AAN7AXD7</accession>
<name>A0AAN7AXD7_9PEZI</name>
<dbReference type="Proteomes" id="UP001303160">
    <property type="component" value="Unassembled WGS sequence"/>
</dbReference>
<protein>
    <recommendedName>
        <fullName evidence="1">F-box domain-containing protein</fullName>
    </recommendedName>
</protein>
<evidence type="ECO:0000259" key="1">
    <source>
        <dbReference type="PROSITE" id="PS50181"/>
    </source>
</evidence>